<comment type="caution">
    <text evidence="3">The sequence shown here is derived from an EMBL/GenBank/DDBJ whole genome shotgun (WGS) entry which is preliminary data.</text>
</comment>
<keyword evidence="2" id="KW-0812">Transmembrane</keyword>
<gene>
    <name evidence="3" type="ORF">S03H2_22002</name>
</gene>
<evidence type="ECO:0000256" key="2">
    <source>
        <dbReference type="SAM" id="Phobius"/>
    </source>
</evidence>
<dbReference type="AlphaFoldDB" id="X1FL05"/>
<evidence type="ECO:0000313" key="3">
    <source>
        <dbReference type="EMBL" id="GAH33210.1"/>
    </source>
</evidence>
<dbReference type="EMBL" id="BARU01011780">
    <property type="protein sequence ID" value="GAH33210.1"/>
    <property type="molecule type" value="Genomic_DNA"/>
</dbReference>
<proteinExistence type="predicted"/>
<protein>
    <submittedName>
        <fullName evidence="3">Uncharacterized protein</fullName>
    </submittedName>
</protein>
<keyword evidence="2" id="KW-1133">Transmembrane helix</keyword>
<keyword evidence="2" id="KW-0472">Membrane</keyword>
<organism evidence="3">
    <name type="scientific">marine sediment metagenome</name>
    <dbReference type="NCBI Taxonomy" id="412755"/>
    <lineage>
        <taxon>unclassified sequences</taxon>
        <taxon>metagenomes</taxon>
        <taxon>ecological metagenomes</taxon>
    </lineage>
</organism>
<feature type="transmembrane region" description="Helical" evidence="2">
    <location>
        <begin position="94"/>
        <end position="116"/>
    </location>
</feature>
<accession>X1FL05</accession>
<reference evidence="3" key="1">
    <citation type="journal article" date="2014" name="Front. Microbiol.">
        <title>High frequency of phylogenetically diverse reductive dehalogenase-homologous genes in deep subseafloor sedimentary metagenomes.</title>
        <authorList>
            <person name="Kawai M."/>
            <person name="Futagami T."/>
            <person name="Toyoda A."/>
            <person name="Takaki Y."/>
            <person name="Nishi S."/>
            <person name="Hori S."/>
            <person name="Arai W."/>
            <person name="Tsubouchi T."/>
            <person name="Morono Y."/>
            <person name="Uchiyama I."/>
            <person name="Ito T."/>
            <person name="Fujiyama A."/>
            <person name="Inagaki F."/>
            <person name="Takami H."/>
        </authorList>
    </citation>
    <scope>NUCLEOTIDE SEQUENCE</scope>
    <source>
        <strain evidence="3">Expedition CK06-06</strain>
    </source>
</reference>
<evidence type="ECO:0000256" key="1">
    <source>
        <dbReference type="SAM" id="MobiDB-lite"/>
    </source>
</evidence>
<feature type="non-terminal residue" evidence="3">
    <location>
        <position position="1"/>
    </location>
</feature>
<feature type="region of interest" description="Disordered" evidence="1">
    <location>
        <begin position="128"/>
        <end position="148"/>
    </location>
</feature>
<sequence length="164" mass="18639">YGRNLVFSFNVSDTEGVSYVKIALLNENNEWFNITRDYKGTNTEITIRTVDLTGGIWYVYVYVIDTDGTVISLIDDYDMAPQGIRIIPDVLSSYLPWIVFFVGLIIGVLAGIGVIYKYFKSKFGESQAVSPKKRETTSKKQVPKKKVKPKIVEEDLKEKRLSPL</sequence>
<name>X1FL05_9ZZZZ</name>